<gene>
    <name evidence="3" type="ORF">A2Y62_13040</name>
</gene>
<evidence type="ECO:0000313" key="3">
    <source>
        <dbReference type="EMBL" id="OGF58710.1"/>
    </source>
</evidence>
<reference evidence="3 4" key="1">
    <citation type="journal article" date="2016" name="Nat. Commun.">
        <title>Thousands of microbial genomes shed light on interconnected biogeochemical processes in an aquifer system.</title>
        <authorList>
            <person name="Anantharaman K."/>
            <person name="Brown C.T."/>
            <person name="Hug L.A."/>
            <person name="Sharon I."/>
            <person name="Castelle C.J."/>
            <person name="Probst A.J."/>
            <person name="Thomas B.C."/>
            <person name="Singh A."/>
            <person name="Wilkins M.J."/>
            <person name="Karaoz U."/>
            <person name="Brodie E.L."/>
            <person name="Williams K.H."/>
            <person name="Hubbard S.S."/>
            <person name="Banfield J.F."/>
        </authorList>
    </citation>
    <scope>NUCLEOTIDE SEQUENCE [LARGE SCALE GENOMIC DNA]</scope>
</reference>
<dbReference type="Pfam" id="PF14371">
    <property type="entry name" value="DUF4412"/>
    <property type="match status" value="1"/>
</dbReference>
<protein>
    <recommendedName>
        <fullName evidence="2">DUF4412 domain-containing protein</fullName>
    </recommendedName>
</protein>
<dbReference type="EMBL" id="MFGW01000233">
    <property type="protein sequence ID" value="OGF58710.1"/>
    <property type="molecule type" value="Genomic_DNA"/>
</dbReference>
<keyword evidence="1" id="KW-0732">Signal</keyword>
<dbReference type="InterPro" id="IPR025524">
    <property type="entry name" value="DUF4412"/>
</dbReference>
<organism evidence="3 4">
    <name type="scientific">Candidatus Fischerbacteria bacterium RBG_13_37_8</name>
    <dbReference type="NCBI Taxonomy" id="1817863"/>
    <lineage>
        <taxon>Bacteria</taxon>
        <taxon>Candidatus Fischeribacteriota</taxon>
    </lineage>
</organism>
<evidence type="ECO:0000256" key="1">
    <source>
        <dbReference type="SAM" id="SignalP"/>
    </source>
</evidence>
<accession>A0A1F5V5M7</accession>
<feature type="chain" id="PRO_5009521911" description="DUF4412 domain-containing protein" evidence="1">
    <location>
        <begin position="23"/>
        <end position="260"/>
    </location>
</feature>
<evidence type="ECO:0000259" key="2">
    <source>
        <dbReference type="Pfam" id="PF14371"/>
    </source>
</evidence>
<sequence>MLKKVNLLLVLLIFIYVSAASAGLVWKSNIVSKTDGKAATIEAKYYAQDGNVRQEFVKGTMIPFAKEGSYILYKKDVQTMYIVNPAEKTYMELPLDALGGMMSQFMTIDVEKVKVTKLEAETVLTYKCNHIKIETSYAMKSEMVKMESRVEQTQEVWGTFSIPTEELSAMFLNQSFKTGIKDLDEAIAKQMSAIKDVGFPIKTITVTKSTSSMQKGESTSVMESSFHDISKENVDKSLFDVPKSYKKTELFSSMTGMNKK</sequence>
<feature type="domain" description="DUF4412" evidence="2">
    <location>
        <begin position="38"/>
        <end position="245"/>
    </location>
</feature>
<dbReference type="STRING" id="1817863.A2Y62_13040"/>
<comment type="caution">
    <text evidence="3">The sequence shown here is derived from an EMBL/GenBank/DDBJ whole genome shotgun (WGS) entry which is preliminary data.</text>
</comment>
<dbReference type="Proteomes" id="UP000178943">
    <property type="component" value="Unassembled WGS sequence"/>
</dbReference>
<proteinExistence type="predicted"/>
<feature type="signal peptide" evidence="1">
    <location>
        <begin position="1"/>
        <end position="22"/>
    </location>
</feature>
<name>A0A1F5V5M7_9BACT</name>
<dbReference type="AlphaFoldDB" id="A0A1F5V5M7"/>
<evidence type="ECO:0000313" key="4">
    <source>
        <dbReference type="Proteomes" id="UP000178943"/>
    </source>
</evidence>